<comment type="caution">
    <text evidence="2">The sequence shown here is derived from an EMBL/GenBank/DDBJ whole genome shotgun (WGS) entry which is preliminary data.</text>
</comment>
<proteinExistence type="predicted"/>
<organism evidence="2 3">
    <name type="scientific">Halalkalibacter oceani</name>
    <dbReference type="NCBI Taxonomy" id="1653776"/>
    <lineage>
        <taxon>Bacteria</taxon>
        <taxon>Bacillati</taxon>
        <taxon>Bacillota</taxon>
        <taxon>Bacilli</taxon>
        <taxon>Bacillales</taxon>
        <taxon>Bacillaceae</taxon>
        <taxon>Halalkalibacter</taxon>
    </lineage>
</organism>
<keyword evidence="3" id="KW-1185">Reference proteome</keyword>
<evidence type="ECO:0000313" key="2">
    <source>
        <dbReference type="EMBL" id="MCM3713533.1"/>
    </source>
</evidence>
<reference evidence="2" key="1">
    <citation type="submission" date="2022-05" db="EMBL/GenBank/DDBJ databases">
        <title>Comparative Genomics of Spacecraft Associated Microbes.</title>
        <authorList>
            <person name="Tran M.T."/>
            <person name="Wright A."/>
            <person name="Seuylemezian A."/>
            <person name="Eisen J."/>
            <person name="Coil D."/>
        </authorList>
    </citation>
    <scope>NUCLEOTIDE SEQUENCE</scope>
    <source>
        <strain evidence="2">214.1.1</strain>
    </source>
</reference>
<gene>
    <name evidence="2" type="ORF">M3202_05515</name>
</gene>
<dbReference type="Proteomes" id="UP001139179">
    <property type="component" value="Unassembled WGS sequence"/>
</dbReference>
<evidence type="ECO:0000313" key="3">
    <source>
        <dbReference type="Proteomes" id="UP001139179"/>
    </source>
</evidence>
<dbReference type="Pfam" id="PF10732">
    <property type="entry name" value="DUF2524"/>
    <property type="match status" value="1"/>
</dbReference>
<accession>A0A9X2DR08</accession>
<evidence type="ECO:0000256" key="1">
    <source>
        <dbReference type="SAM" id="Coils"/>
    </source>
</evidence>
<sequence>MAEHSSLEQSLQKAEKTLAEAEQVFEHAQRLEGTDPDQYRQAQLQLEEISEELDALSRAATPEQRDQVSRTQQQVRQLQNHFILRR</sequence>
<dbReference type="InterPro" id="IPR019668">
    <property type="entry name" value="Uncharacterised_YtzC"/>
</dbReference>
<dbReference type="RefSeq" id="WP_251193991.1">
    <property type="nucleotide sequence ID" value="NZ_JAMBOL010000003.1"/>
</dbReference>
<name>A0A9X2DR08_9BACI</name>
<protein>
    <submittedName>
        <fullName evidence="2">YtzC family protein</fullName>
    </submittedName>
</protein>
<keyword evidence="1" id="KW-0175">Coiled coil</keyword>
<feature type="coiled-coil region" evidence="1">
    <location>
        <begin position="4"/>
        <end position="59"/>
    </location>
</feature>
<dbReference type="AlphaFoldDB" id="A0A9X2DR08"/>
<dbReference type="EMBL" id="JAMBOL010000003">
    <property type="protein sequence ID" value="MCM3713533.1"/>
    <property type="molecule type" value="Genomic_DNA"/>
</dbReference>